<reference evidence="2 3" key="1">
    <citation type="submission" date="2019-03" db="EMBL/GenBank/DDBJ databases">
        <authorList>
            <person name="Gaulin E."/>
            <person name="Dumas B."/>
        </authorList>
    </citation>
    <scope>NUCLEOTIDE SEQUENCE [LARGE SCALE GENOMIC DNA]</scope>
    <source>
        <strain evidence="2">CBS 568.67</strain>
    </source>
</reference>
<dbReference type="InterPro" id="IPR013320">
    <property type="entry name" value="ConA-like_dom_sf"/>
</dbReference>
<gene>
    <name evidence="2" type="primary">Aste57867_10163</name>
    <name evidence="1" type="ORF">As57867_010124</name>
    <name evidence="2" type="ORF">ASTE57867_10163</name>
</gene>
<name>A0A485KPP3_9STRA</name>
<protein>
    <submittedName>
        <fullName evidence="2">Aste57867_10163 protein</fullName>
    </submittedName>
</protein>
<dbReference type="Proteomes" id="UP000332933">
    <property type="component" value="Unassembled WGS sequence"/>
</dbReference>
<dbReference type="InterPro" id="IPR043136">
    <property type="entry name" value="B30.2/SPRY_sf"/>
</dbReference>
<dbReference type="EMBL" id="CAADRA010005209">
    <property type="protein sequence ID" value="VFT87039.1"/>
    <property type="molecule type" value="Genomic_DNA"/>
</dbReference>
<organism evidence="2 3">
    <name type="scientific">Aphanomyces stellatus</name>
    <dbReference type="NCBI Taxonomy" id="120398"/>
    <lineage>
        <taxon>Eukaryota</taxon>
        <taxon>Sar</taxon>
        <taxon>Stramenopiles</taxon>
        <taxon>Oomycota</taxon>
        <taxon>Saprolegniomycetes</taxon>
        <taxon>Saprolegniales</taxon>
        <taxon>Verrucalvaceae</taxon>
        <taxon>Aphanomyces</taxon>
    </lineage>
</organism>
<reference evidence="1" key="2">
    <citation type="submission" date="2019-06" db="EMBL/GenBank/DDBJ databases">
        <title>Genomics analysis of Aphanomyces spp. identifies a new class of oomycete effector associated with host adaptation.</title>
        <authorList>
            <person name="Gaulin E."/>
        </authorList>
    </citation>
    <scope>NUCLEOTIDE SEQUENCE</scope>
    <source>
        <strain evidence="1">CBS 578.67</strain>
    </source>
</reference>
<evidence type="ECO:0000313" key="2">
    <source>
        <dbReference type="EMBL" id="VFT87039.1"/>
    </source>
</evidence>
<evidence type="ECO:0000313" key="1">
    <source>
        <dbReference type="EMBL" id="KAF0699263.1"/>
    </source>
</evidence>
<accession>A0A485KPP3</accession>
<proteinExistence type="predicted"/>
<dbReference type="AlphaFoldDB" id="A0A485KPP3"/>
<dbReference type="EMBL" id="VJMH01005188">
    <property type="protein sequence ID" value="KAF0699263.1"/>
    <property type="molecule type" value="Genomic_DNA"/>
</dbReference>
<dbReference type="Gene3D" id="2.60.120.920">
    <property type="match status" value="1"/>
</dbReference>
<dbReference type="SUPFAM" id="SSF49899">
    <property type="entry name" value="Concanavalin A-like lectins/glucanases"/>
    <property type="match status" value="1"/>
</dbReference>
<evidence type="ECO:0000313" key="3">
    <source>
        <dbReference type="Proteomes" id="UP000332933"/>
    </source>
</evidence>
<keyword evidence="3" id="KW-1185">Reference proteome</keyword>
<sequence length="229" mass="24799">MCDAGETAATWFQAARHSRQTLKCSEGPHWVHPSLDHFQILRPSLTMVHPTASIAPPASWLLHNDASHDMSTVSSDGRPLSCAASRKWQLFQAITASAKFSIQIHAWGACRHLMVGLAPLHAHSTSDMAGLHLDLRTGRVLWSPEHTTTLMSSEAAFHAANGFVDGDILTMAMDPSDAGQLLFWRNGVQMDLIVRHDANVCDWVPTVAFKGNGSSSSLGAMPTQVSLLA</sequence>